<dbReference type="InterPro" id="IPR050672">
    <property type="entry name" value="FBXO45-Fsn/SPSB_families"/>
</dbReference>
<feature type="domain" description="B30.2/SPRY" evidence="2">
    <location>
        <begin position="24"/>
        <end position="208"/>
    </location>
</feature>
<dbReference type="InterPro" id="IPR013320">
    <property type="entry name" value="ConA-like_dom_sf"/>
</dbReference>
<dbReference type="InterPro" id="IPR043136">
    <property type="entry name" value="B30.2/SPRY_sf"/>
</dbReference>
<feature type="non-terminal residue" evidence="3">
    <location>
        <position position="208"/>
    </location>
</feature>
<dbReference type="PANTHER" id="PTHR12245">
    <property type="entry name" value="SPRY DOMAIN CONTAINING SOCS BOX PROTEIN"/>
    <property type="match status" value="1"/>
</dbReference>
<feature type="non-terminal residue" evidence="3">
    <location>
        <position position="1"/>
    </location>
</feature>
<name>X6MI58_RETFI</name>
<dbReference type="OrthoDB" id="295536at2759"/>
<evidence type="ECO:0000259" key="2">
    <source>
        <dbReference type="PROSITE" id="PS50188"/>
    </source>
</evidence>
<dbReference type="Pfam" id="PF00622">
    <property type="entry name" value="SPRY"/>
    <property type="match status" value="1"/>
</dbReference>
<dbReference type="AlphaFoldDB" id="X6MI58"/>
<evidence type="ECO:0000256" key="1">
    <source>
        <dbReference type="SAM" id="MobiDB-lite"/>
    </source>
</evidence>
<dbReference type="PROSITE" id="PS50188">
    <property type="entry name" value="B302_SPRY"/>
    <property type="match status" value="1"/>
</dbReference>
<dbReference type="CDD" id="cd11709">
    <property type="entry name" value="SPRY"/>
    <property type="match status" value="1"/>
</dbReference>
<dbReference type="InterPro" id="IPR003877">
    <property type="entry name" value="SPRY_dom"/>
</dbReference>
<keyword evidence="4" id="KW-1185">Reference proteome</keyword>
<gene>
    <name evidence="3" type="ORF">RFI_24258</name>
</gene>
<feature type="region of interest" description="Disordered" evidence="1">
    <location>
        <begin position="1"/>
        <end position="52"/>
    </location>
</feature>
<evidence type="ECO:0000313" key="4">
    <source>
        <dbReference type="Proteomes" id="UP000023152"/>
    </source>
</evidence>
<proteinExistence type="predicted"/>
<dbReference type="EMBL" id="ASPP01020815">
    <property type="protein sequence ID" value="ETO13117.1"/>
    <property type="molecule type" value="Genomic_DNA"/>
</dbReference>
<evidence type="ECO:0000313" key="3">
    <source>
        <dbReference type="EMBL" id="ETO13117.1"/>
    </source>
</evidence>
<dbReference type="InterPro" id="IPR001870">
    <property type="entry name" value="B30.2/SPRY"/>
</dbReference>
<organism evidence="3 4">
    <name type="scientific">Reticulomyxa filosa</name>
    <dbReference type="NCBI Taxonomy" id="46433"/>
    <lineage>
        <taxon>Eukaryota</taxon>
        <taxon>Sar</taxon>
        <taxon>Rhizaria</taxon>
        <taxon>Retaria</taxon>
        <taxon>Foraminifera</taxon>
        <taxon>Monothalamids</taxon>
        <taxon>Reticulomyxidae</taxon>
        <taxon>Reticulomyxa</taxon>
    </lineage>
</organism>
<dbReference type="Proteomes" id="UP000023152">
    <property type="component" value="Unassembled WGS sequence"/>
</dbReference>
<dbReference type="PANTHER" id="PTHR12245:SF5">
    <property type="entry name" value="SPRY DOMAIN-CONTAINING SOCS BOX PROTEIN 3"/>
    <property type="match status" value="1"/>
</dbReference>
<dbReference type="SUPFAM" id="SSF49899">
    <property type="entry name" value="Concanavalin A-like lectins/glucanases"/>
    <property type="match status" value="1"/>
</dbReference>
<accession>X6MI58</accession>
<reference evidence="3 4" key="1">
    <citation type="journal article" date="2013" name="Curr. Biol.">
        <title>The Genome of the Foraminiferan Reticulomyxa filosa.</title>
        <authorList>
            <person name="Glockner G."/>
            <person name="Hulsmann N."/>
            <person name="Schleicher M."/>
            <person name="Noegel A.A."/>
            <person name="Eichinger L."/>
            <person name="Gallinger C."/>
            <person name="Pawlowski J."/>
            <person name="Sierra R."/>
            <person name="Euteneuer U."/>
            <person name="Pillet L."/>
            <person name="Moustafa A."/>
            <person name="Platzer M."/>
            <person name="Groth M."/>
            <person name="Szafranski K."/>
            <person name="Schliwa M."/>
        </authorList>
    </citation>
    <scope>NUCLEOTIDE SEQUENCE [LARGE SCALE GENOMIC DNA]</scope>
</reference>
<comment type="caution">
    <text evidence="3">The sequence shown here is derived from an EMBL/GenBank/DDBJ whole genome shotgun (WGS) entry which is preliminary data.</text>
</comment>
<protein>
    <recommendedName>
        <fullName evidence="2">B30.2/SPRY domain-containing protein</fullName>
    </recommendedName>
</protein>
<dbReference type="Gene3D" id="2.60.120.920">
    <property type="match status" value="1"/>
</dbReference>
<sequence length="208" mass="23111">NNNNNDEDSNNNNEDDRVNVFNEMDMEDEEEVRRRSRSASGVNGALPPIDVPERVEVEEKDDDSTDTFVIAGNNLICESDTVTCTKEAKGVRNSAFGAQVVTHGRMDWMLRVEKGHSVRVGVSGATHFTGEDYTDSQYGYGYGDDGSIYCHRSLIEWGEGFKSGDVVGIHLDMEKRTLRFSVNGEDHGVAFENLRTNAEEDVDGYSLA</sequence>